<sequence>MNLLRLTGLLLGLLLSMDTLAALHKCVDASGKSRYSDIPCPEQEQAEVKPMPGGLNALALNGAVEGVAGLHPTWMQTPAYLQHQVRCMGQLCMCGSWEFKKSEAEQHRLLNALDNLPNLWQRYDALSRERNQRDWAGKQPQSAEGLQRVACEIRVEQKILVELFPKLVPDLVDRHSRSLEWIRRTNERCREPAVPRNHENEAAWYAYQRCRDEASNENSRATQKAQETRDADERLREAMATLELPRPDNSR</sequence>
<feature type="domain" description="DUF4124" evidence="2">
    <location>
        <begin position="13"/>
        <end position="48"/>
    </location>
</feature>
<dbReference type="EMBL" id="JACYTR010000059">
    <property type="protein sequence ID" value="MBD8527656.1"/>
    <property type="molecule type" value="Genomic_DNA"/>
</dbReference>
<accession>A0AAW3ZNI3</accession>
<dbReference type="RefSeq" id="WP_192031076.1">
    <property type="nucleotide sequence ID" value="NZ_JACYTR010000059.1"/>
</dbReference>
<organism evidence="3 4">
    <name type="scientific">Pseudomarimonas arenosa</name>
    <dbReference type="NCBI Taxonomy" id="2774145"/>
    <lineage>
        <taxon>Bacteria</taxon>
        <taxon>Pseudomonadati</taxon>
        <taxon>Pseudomonadota</taxon>
        <taxon>Gammaproteobacteria</taxon>
        <taxon>Lysobacterales</taxon>
        <taxon>Lysobacteraceae</taxon>
        <taxon>Pseudomarimonas</taxon>
    </lineage>
</organism>
<feature type="signal peptide" evidence="1">
    <location>
        <begin position="1"/>
        <end position="21"/>
    </location>
</feature>
<protein>
    <submittedName>
        <fullName evidence="3">DUF4124 domain-containing protein</fullName>
    </submittedName>
</protein>
<dbReference type="InterPro" id="IPR025392">
    <property type="entry name" value="DUF4124"/>
</dbReference>
<evidence type="ECO:0000313" key="4">
    <source>
        <dbReference type="Proteomes" id="UP000613768"/>
    </source>
</evidence>
<evidence type="ECO:0000259" key="2">
    <source>
        <dbReference type="Pfam" id="PF13511"/>
    </source>
</evidence>
<name>A0AAW3ZNI3_9GAMM</name>
<feature type="chain" id="PRO_5044025654" evidence="1">
    <location>
        <begin position="22"/>
        <end position="251"/>
    </location>
</feature>
<dbReference type="AlphaFoldDB" id="A0AAW3ZNI3"/>
<reference evidence="3 4" key="1">
    <citation type="submission" date="2020-09" db="EMBL/GenBank/DDBJ databases">
        <title>Pseudoxanthomonas sp. CAU 1598 isolated from sand of Yaerae Beach.</title>
        <authorList>
            <person name="Kim W."/>
        </authorList>
    </citation>
    <scope>NUCLEOTIDE SEQUENCE [LARGE SCALE GENOMIC DNA]</scope>
    <source>
        <strain evidence="3 4">CAU 1598</strain>
    </source>
</reference>
<dbReference type="Proteomes" id="UP000613768">
    <property type="component" value="Unassembled WGS sequence"/>
</dbReference>
<keyword evidence="1" id="KW-0732">Signal</keyword>
<comment type="caution">
    <text evidence="3">The sequence shown here is derived from an EMBL/GenBank/DDBJ whole genome shotgun (WGS) entry which is preliminary data.</text>
</comment>
<proteinExistence type="predicted"/>
<evidence type="ECO:0000313" key="3">
    <source>
        <dbReference type="EMBL" id="MBD8527656.1"/>
    </source>
</evidence>
<gene>
    <name evidence="3" type="ORF">IFO71_18070</name>
</gene>
<keyword evidence="4" id="KW-1185">Reference proteome</keyword>
<dbReference type="Pfam" id="PF13511">
    <property type="entry name" value="DUF4124"/>
    <property type="match status" value="1"/>
</dbReference>
<evidence type="ECO:0000256" key="1">
    <source>
        <dbReference type="SAM" id="SignalP"/>
    </source>
</evidence>